<sequence>MNIKDLEDNVTNDISNVIDKIKIDTDADGNDIYQVITDAVKDSYPDNGVIYVNDAFNIITSSAWPSAENVDFTGMTSSLDCLMQEANNAYMIAYDEHLSEISHELAEEIMEMINKAVELGFEGDFEISDSTIYGWEAHNYETNEGTCVWSDEEAPYAYNPSLLEGELWAIEKTVGPMTIGAAWYPEK</sequence>
<gene>
    <name evidence="1" type="ORF">COA71_14645</name>
</gene>
<name>A0A2A5C5J2_9GAMM</name>
<evidence type="ECO:0000313" key="2">
    <source>
        <dbReference type="Proteomes" id="UP000228987"/>
    </source>
</evidence>
<comment type="caution">
    <text evidence="1">The sequence shown here is derived from an EMBL/GenBank/DDBJ whole genome shotgun (WGS) entry which is preliminary data.</text>
</comment>
<organism evidence="1 2">
    <name type="scientific">SAR86 cluster bacterium</name>
    <dbReference type="NCBI Taxonomy" id="2030880"/>
    <lineage>
        <taxon>Bacteria</taxon>
        <taxon>Pseudomonadati</taxon>
        <taxon>Pseudomonadota</taxon>
        <taxon>Gammaproteobacteria</taxon>
        <taxon>SAR86 cluster</taxon>
    </lineage>
</organism>
<proteinExistence type="predicted"/>
<reference evidence="2" key="1">
    <citation type="submission" date="2017-08" db="EMBL/GenBank/DDBJ databases">
        <title>A dynamic microbial community with high functional redundancy inhabits the cold, oxic subseafloor aquifer.</title>
        <authorList>
            <person name="Tully B.J."/>
            <person name="Wheat C.G."/>
            <person name="Glazer B.T."/>
            <person name="Huber J.A."/>
        </authorList>
    </citation>
    <scope>NUCLEOTIDE SEQUENCE [LARGE SCALE GENOMIC DNA]</scope>
</reference>
<dbReference type="AlphaFoldDB" id="A0A2A5C5J2"/>
<protein>
    <submittedName>
        <fullName evidence="1">Uncharacterized protein</fullName>
    </submittedName>
</protein>
<dbReference type="Proteomes" id="UP000228987">
    <property type="component" value="Unassembled WGS sequence"/>
</dbReference>
<accession>A0A2A5C5J2</accession>
<dbReference type="EMBL" id="NVWI01000020">
    <property type="protein sequence ID" value="PCJ39023.1"/>
    <property type="molecule type" value="Genomic_DNA"/>
</dbReference>
<evidence type="ECO:0000313" key="1">
    <source>
        <dbReference type="EMBL" id="PCJ39023.1"/>
    </source>
</evidence>